<dbReference type="Gene3D" id="3.40.50.280">
    <property type="entry name" value="Cobalamin-binding domain"/>
    <property type="match status" value="1"/>
</dbReference>
<dbReference type="Pfam" id="PF02310">
    <property type="entry name" value="B12-binding"/>
    <property type="match status" value="1"/>
</dbReference>
<dbReference type="NCBIfam" id="NF006944">
    <property type="entry name" value="PRK09426.1"/>
    <property type="match status" value="1"/>
</dbReference>
<gene>
    <name evidence="10" type="primary">scpA</name>
    <name evidence="10" type="ORF">E1N52_38535</name>
</gene>
<evidence type="ECO:0000256" key="4">
    <source>
        <dbReference type="ARBA" id="ARBA00022628"/>
    </source>
</evidence>
<dbReference type="InterPro" id="IPR006158">
    <property type="entry name" value="Cobalamin-bd"/>
</dbReference>
<dbReference type="Gene3D" id="3.20.20.240">
    <property type="entry name" value="Methylmalonyl-CoA mutase"/>
    <property type="match status" value="1"/>
</dbReference>
<dbReference type="SUPFAM" id="SSF52242">
    <property type="entry name" value="Cobalamin (vitamin B12)-binding domain"/>
    <property type="match status" value="1"/>
</dbReference>
<evidence type="ECO:0000259" key="9">
    <source>
        <dbReference type="PROSITE" id="PS51332"/>
    </source>
</evidence>
<evidence type="ECO:0000313" key="10">
    <source>
        <dbReference type="EMBL" id="TDG02701.1"/>
    </source>
</evidence>
<evidence type="ECO:0000256" key="5">
    <source>
        <dbReference type="ARBA" id="ARBA00022723"/>
    </source>
</evidence>
<dbReference type="GO" id="GO:0005737">
    <property type="term" value="C:cytoplasm"/>
    <property type="evidence" value="ECO:0007669"/>
    <property type="project" value="TreeGrafter"/>
</dbReference>
<evidence type="ECO:0000256" key="8">
    <source>
        <dbReference type="ARBA" id="ARBA00072363"/>
    </source>
</evidence>
<comment type="cofactor">
    <cofactor evidence="1">
        <name>adenosylcob(III)alamin</name>
        <dbReference type="ChEBI" id="CHEBI:18408"/>
    </cofactor>
</comment>
<dbReference type="OrthoDB" id="9762378at2"/>
<dbReference type="GO" id="GO:0046872">
    <property type="term" value="F:metal ion binding"/>
    <property type="evidence" value="ECO:0007669"/>
    <property type="project" value="UniProtKB-KW"/>
</dbReference>
<dbReference type="EMBL" id="SMOD01000055">
    <property type="protein sequence ID" value="TDG02701.1"/>
    <property type="molecule type" value="Genomic_DNA"/>
</dbReference>
<dbReference type="InterPro" id="IPR036724">
    <property type="entry name" value="Cobalamin-bd_sf"/>
</dbReference>
<dbReference type="NCBIfam" id="TIGR00641">
    <property type="entry name" value="acid_CoA_mut_N"/>
    <property type="match status" value="1"/>
</dbReference>
<evidence type="ECO:0000256" key="1">
    <source>
        <dbReference type="ARBA" id="ARBA00001922"/>
    </source>
</evidence>
<dbReference type="PANTHER" id="PTHR48101:SF4">
    <property type="entry name" value="METHYLMALONYL-COA MUTASE, MITOCHONDRIAL"/>
    <property type="match status" value="1"/>
</dbReference>
<evidence type="ECO:0000256" key="6">
    <source>
        <dbReference type="ARBA" id="ARBA00023235"/>
    </source>
</evidence>
<organism evidence="10 11">
    <name type="scientific">Paraburkholderia guartelaensis</name>
    <dbReference type="NCBI Taxonomy" id="2546446"/>
    <lineage>
        <taxon>Bacteria</taxon>
        <taxon>Pseudomonadati</taxon>
        <taxon>Pseudomonadota</taxon>
        <taxon>Betaproteobacteria</taxon>
        <taxon>Burkholderiales</taxon>
        <taxon>Burkholderiaceae</taxon>
        <taxon>Paraburkholderia</taxon>
    </lineage>
</organism>
<evidence type="ECO:0000256" key="2">
    <source>
        <dbReference type="ARBA" id="ARBA00008465"/>
    </source>
</evidence>
<dbReference type="SUPFAM" id="SSF51703">
    <property type="entry name" value="Cobalamin (vitamin B12)-dependent enzymes"/>
    <property type="match status" value="1"/>
</dbReference>
<dbReference type="PROSITE" id="PS51332">
    <property type="entry name" value="B12_BINDING"/>
    <property type="match status" value="1"/>
</dbReference>
<sequence>MSLRTNGGRMNDTMPLPRKPLYTAADLEGVPWLDARPGEYPYIRGVHATMYTERPWTIRQYSGRADAAVSNLAYRRALEAGAVGLSVAFDLPTHRGYDSDHADIAADVGVAGVAIDSVEDMARLFEGVALDRVSVSMTMSGAVLPVLAAYIVAAQEAGVDAAQLRGTIQNDILKEFMVRNTYIFAPEPSMRIATDVVRYVLEHMPHFNAMSISGYHIQEAGADGVLELALALANASEYVRRLIGFGVDVDRVCRRLSFFFAAGRDFFGEIAKLRAARVLWAELARSFGARDPRAMQLRMHCQTAGSTLTARRAQNNIVRTTVEAMAAVFGGTQSLHTNAWDEALSLPGEDAAALARDTQLILQHEMGLCDVVDPWAGSYLMEVLTARTVEAVREMLAQIAAQGGVIAAIESGWVEARVHKGAARIQAQTDSGERAVIGVNRFRVPHDDESESLDVDARKMRSLQADRLRRLRASRDPQRVRATLERLAEVARSGEGNLLAATIDAMRARATVGECTSALEQVWPRWSAPVRADRRAWARARAGDAAWEAAKDGVAKWRRSRGRAPRIVLLKLGQDGHDRGVRVVAAALADAGFETEIGPLFVTPGQAAQWATSRSPDIVGVSTLAGAHLSLVPALIDALRAIHIDAPVVVGGIVPRADHARLVAHGVAAQFGPDTPLESIVRKLLSVMRHETNAPA</sequence>
<dbReference type="Proteomes" id="UP000295606">
    <property type="component" value="Unassembled WGS sequence"/>
</dbReference>
<dbReference type="FunFam" id="3.20.20.240:FF:000001">
    <property type="entry name" value="Probable methylmalonyl-coa mutase"/>
    <property type="match status" value="1"/>
</dbReference>
<dbReference type="InterPro" id="IPR006099">
    <property type="entry name" value="MeMalonylCoA_mutase_a/b_cat"/>
</dbReference>
<keyword evidence="6 10" id="KW-0413">Isomerase</keyword>
<dbReference type="GO" id="GO:0019678">
    <property type="term" value="P:propionate metabolic process, methylmalonyl pathway"/>
    <property type="evidence" value="ECO:0007669"/>
    <property type="project" value="TreeGrafter"/>
</dbReference>
<evidence type="ECO:0000256" key="7">
    <source>
        <dbReference type="ARBA" id="ARBA00023285"/>
    </source>
</evidence>
<proteinExistence type="inferred from homology"/>
<dbReference type="GO" id="GO:0004494">
    <property type="term" value="F:methylmalonyl-CoA mutase activity"/>
    <property type="evidence" value="ECO:0007669"/>
    <property type="project" value="UniProtKB-EC"/>
</dbReference>
<dbReference type="InterPro" id="IPR006098">
    <property type="entry name" value="MMCoA_mutase_a_cat"/>
</dbReference>
<keyword evidence="5" id="KW-0479">Metal-binding</keyword>
<keyword evidence="7" id="KW-0170">Cobalt</keyword>
<comment type="similarity">
    <text evidence="2">Belongs to the methylmalonyl-CoA mutase family.</text>
</comment>
<name>A0A4R5L3I1_9BURK</name>
<protein>
    <recommendedName>
        <fullName evidence="8">Methylmalonyl-CoA mutase</fullName>
        <ecNumber evidence="3">5.4.99.2</ecNumber>
    </recommendedName>
</protein>
<evidence type="ECO:0000256" key="3">
    <source>
        <dbReference type="ARBA" id="ARBA00012398"/>
    </source>
</evidence>
<keyword evidence="4" id="KW-0846">Cobalamin</keyword>
<dbReference type="NCBIfam" id="TIGR00640">
    <property type="entry name" value="acid_CoA_mut_C"/>
    <property type="match status" value="1"/>
</dbReference>
<dbReference type="AlphaFoldDB" id="A0A4R5L3I1"/>
<accession>A0A4R5L3I1</accession>
<comment type="caution">
    <text evidence="10">The sequence shown here is derived from an EMBL/GenBank/DDBJ whole genome shotgun (WGS) entry which is preliminary data.</text>
</comment>
<dbReference type="Pfam" id="PF01642">
    <property type="entry name" value="MM_CoA_mutase"/>
    <property type="match status" value="1"/>
</dbReference>
<dbReference type="EC" id="5.4.99.2" evidence="3"/>
<reference evidence="10 11" key="1">
    <citation type="submission" date="2019-03" db="EMBL/GenBank/DDBJ databases">
        <title>Paraburkholderia sp. isolated from native Mimosa gymnas in Guartela State Park, Brazil.</title>
        <authorList>
            <person name="Paulitsch F."/>
            <person name="Hungria M."/>
            <person name="Delamuta J.R.M."/>
            <person name="Ribeiro R.A."/>
            <person name="Dall'Agnol R."/>
            <person name="Silva J.S.B."/>
        </authorList>
    </citation>
    <scope>NUCLEOTIDE SEQUENCE [LARGE SCALE GENOMIC DNA]</scope>
    <source>
        <strain evidence="10 11">CNPSo 3008</strain>
    </source>
</reference>
<dbReference type="InterPro" id="IPR006159">
    <property type="entry name" value="Acid_CoA_mut_C"/>
</dbReference>
<dbReference type="PANTHER" id="PTHR48101">
    <property type="entry name" value="METHYLMALONYL-COA MUTASE, MITOCHONDRIAL-RELATED"/>
    <property type="match status" value="1"/>
</dbReference>
<feature type="domain" description="B12-binding" evidence="9">
    <location>
        <begin position="564"/>
        <end position="691"/>
    </location>
</feature>
<evidence type="ECO:0000313" key="11">
    <source>
        <dbReference type="Proteomes" id="UP000295606"/>
    </source>
</evidence>
<dbReference type="InterPro" id="IPR016176">
    <property type="entry name" value="Cbl-dep_enz_cat"/>
</dbReference>
<dbReference type="GO" id="GO:0031419">
    <property type="term" value="F:cobalamin binding"/>
    <property type="evidence" value="ECO:0007669"/>
    <property type="project" value="UniProtKB-KW"/>
</dbReference>